<comment type="subunit">
    <text evidence="2">Interacts with hulA.</text>
</comment>
<dbReference type="InterPro" id="IPR011021">
    <property type="entry name" value="Arrestin-like_N"/>
</dbReference>
<name>A0A420IR50_9PEZI</name>
<feature type="domain" description="Arrestin C-terminal-like" evidence="4">
    <location>
        <begin position="197"/>
        <end position="349"/>
    </location>
</feature>
<feature type="region of interest" description="Disordered" evidence="3">
    <location>
        <begin position="502"/>
        <end position="522"/>
    </location>
</feature>
<evidence type="ECO:0000259" key="4">
    <source>
        <dbReference type="SMART" id="SM01017"/>
    </source>
</evidence>
<gene>
    <name evidence="5" type="ORF">GcM1_222003</name>
</gene>
<dbReference type="AlphaFoldDB" id="A0A420IR50"/>
<evidence type="ECO:0000256" key="1">
    <source>
        <dbReference type="ARBA" id="ARBA00005298"/>
    </source>
</evidence>
<evidence type="ECO:0000256" key="2">
    <source>
        <dbReference type="ARBA" id="ARBA00038766"/>
    </source>
</evidence>
<reference evidence="5 6" key="1">
    <citation type="journal article" date="2018" name="BMC Genomics">
        <title>Comparative genome analyses reveal sequence features reflecting distinct modes of host-adaptation between dicot and monocot powdery mildew.</title>
        <authorList>
            <person name="Wu Y."/>
            <person name="Ma X."/>
            <person name="Pan Z."/>
            <person name="Kale S.D."/>
            <person name="Song Y."/>
            <person name="King H."/>
            <person name="Zhang Q."/>
            <person name="Presley C."/>
            <person name="Deng X."/>
            <person name="Wei C.I."/>
            <person name="Xiao S."/>
        </authorList>
    </citation>
    <scope>NUCLEOTIDE SEQUENCE [LARGE SCALE GENOMIC DNA]</scope>
    <source>
        <strain evidence="5">UMSG1</strain>
    </source>
</reference>
<dbReference type="PANTHER" id="PTHR11188">
    <property type="entry name" value="ARRESTIN DOMAIN CONTAINING PROTEIN"/>
    <property type="match status" value="1"/>
</dbReference>
<dbReference type="SMART" id="SM01017">
    <property type="entry name" value="Arrestin_C"/>
    <property type="match status" value="1"/>
</dbReference>
<comment type="similarity">
    <text evidence="1">Belongs to the arrestin family.</text>
</comment>
<dbReference type="Pfam" id="PF02752">
    <property type="entry name" value="Arrestin_C"/>
    <property type="match status" value="1"/>
</dbReference>
<protein>
    <submittedName>
        <fullName evidence="5">Putative HECT-type ubiquitin ligase-interacting protein creD</fullName>
    </submittedName>
</protein>
<dbReference type="PANTHER" id="PTHR11188:SF17">
    <property type="entry name" value="FI21816P1"/>
    <property type="match status" value="1"/>
</dbReference>
<dbReference type="GO" id="GO:0070086">
    <property type="term" value="P:ubiquitin-dependent endocytosis"/>
    <property type="evidence" value="ECO:0007669"/>
    <property type="project" value="TreeGrafter"/>
</dbReference>
<organism evidence="5 6">
    <name type="scientific">Golovinomyces cichoracearum</name>
    <dbReference type="NCBI Taxonomy" id="62708"/>
    <lineage>
        <taxon>Eukaryota</taxon>
        <taxon>Fungi</taxon>
        <taxon>Dikarya</taxon>
        <taxon>Ascomycota</taxon>
        <taxon>Pezizomycotina</taxon>
        <taxon>Leotiomycetes</taxon>
        <taxon>Erysiphales</taxon>
        <taxon>Erysiphaceae</taxon>
        <taxon>Golovinomyces</taxon>
    </lineage>
</organism>
<keyword evidence="5" id="KW-0436">Ligase</keyword>
<comment type="caution">
    <text evidence="5">The sequence shown here is derived from an EMBL/GenBank/DDBJ whole genome shotgun (WGS) entry which is preliminary data.</text>
</comment>
<dbReference type="SUPFAM" id="SSF81296">
    <property type="entry name" value="E set domains"/>
    <property type="match status" value="1"/>
</dbReference>
<dbReference type="EMBL" id="MCBS01022294">
    <property type="protein sequence ID" value="RKF77030.1"/>
    <property type="molecule type" value="Genomic_DNA"/>
</dbReference>
<dbReference type="Pfam" id="PF00339">
    <property type="entry name" value="Arrestin_N"/>
    <property type="match status" value="1"/>
</dbReference>
<proteinExistence type="inferred from homology"/>
<dbReference type="GO" id="GO:0030674">
    <property type="term" value="F:protein-macromolecule adaptor activity"/>
    <property type="evidence" value="ECO:0007669"/>
    <property type="project" value="TreeGrafter"/>
</dbReference>
<evidence type="ECO:0000256" key="3">
    <source>
        <dbReference type="SAM" id="MobiDB-lite"/>
    </source>
</evidence>
<dbReference type="InterPro" id="IPR050357">
    <property type="entry name" value="Arrestin_domain-protein"/>
</dbReference>
<dbReference type="GO" id="GO:0005886">
    <property type="term" value="C:plasma membrane"/>
    <property type="evidence" value="ECO:0007669"/>
    <property type="project" value="TreeGrafter"/>
</dbReference>
<evidence type="ECO:0000313" key="5">
    <source>
        <dbReference type="EMBL" id="RKF77030.1"/>
    </source>
</evidence>
<accession>A0A420IR50</accession>
<dbReference type="Proteomes" id="UP000285326">
    <property type="component" value="Unassembled WGS sequence"/>
</dbReference>
<dbReference type="InterPro" id="IPR014752">
    <property type="entry name" value="Arrestin-like_C"/>
</dbReference>
<dbReference type="GO" id="GO:0016874">
    <property type="term" value="F:ligase activity"/>
    <property type="evidence" value="ECO:0007669"/>
    <property type="project" value="UniProtKB-KW"/>
</dbReference>
<dbReference type="GO" id="GO:0005829">
    <property type="term" value="C:cytosol"/>
    <property type="evidence" value="ECO:0007669"/>
    <property type="project" value="TreeGrafter"/>
</dbReference>
<evidence type="ECO:0000313" key="6">
    <source>
        <dbReference type="Proteomes" id="UP000285326"/>
    </source>
</evidence>
<dbReference type="InterPro" id="IPR014756">
    <property type="entry name" value="Ig_E-set"/>
</dbReference>
<dbReference type="InterPro" id="IPR011022">
    <property type="entry name" value="Arrestin_C-like"/>
</dbReference>
<sequence>MPKLFSALTGKTNNAATLFEIRLTKDVIVLQGDQDEAPSQILSGVVVLCLHQILKVESIYLKMSGQLKISFPDKKNNVDSDGNVHVEKCCEIFSNRWAPFVGSSGGGSSSSSSSSNSRGSILHPGNYEWPFELIIPGTMAESVHGLRETYILYKLKARVARGKLAHDLLAWKSVRIIRTLESAGADLTHPLYVENVWPNKVEYSVMVPQKAVIFGTAVDVEMRFTILLKGLRIGEIKCQIVEIVELTPISSLRAEAKKCHTHERCIGTSIFHMTEQNYQEVISDTGQDGHVLIEKIPLPKTLTGCLQDCDVHGIKVRHKVKFFISLHNPDGHVSELRATIPITIFFSPSLPITVEGELVDRNLDATGSIDDSRHAPPLYGDHVLDQLYLNAFESGLTSPTIQSGMNTPMFSHSRTGSFENLASLDGTLSPYSTTNSAITPAALSSRLQNLSFGSRNSSFRRLTGLASSGSNTPHLYSNTEHEHAGMTDGYNRHDSYQSFTYRSNPLSRRGSRDIEPLNIPASGQRTPIYSEISEMGELNKVPSYRTAAMTPIRTITNDNLPNYDAVISAPPSPIRNFGNPSTPAAITHSDPFQNINNLSSRITSSVEANSGEISAGLLALESTQFDIHDRRRFTIHSTRRRGAS</sequence>
<dbReference type="GO" id="GO:0031625">
    <property type="term" value="F:ubiquitin protein ligase binding"/>
    <property type="evidence" value="ECO:0007669"/>
    <property type="project" value="TreeGrafter"/>
</dbReference>
<dbReference type="Gene3D" id="2.60.40.640">
    <property type="match status" value="1"/>
</dbReference>